<sequence>MHQQRAAVLPCFRPLTTIREAVTDYSAIKFAFTRHDSMDMMMTNLMLFSTSELPAGNSAHRLGIILPLREDGGVELSIGTFPEELAPMLRHEEWMRYATLMSESAA</sequence>
<dbReference type="Proteomes" id="UP001287356">
    <property type="component" value="Unassembled WGS sequence"/>
</dbReference>
<protein>
    <submittedName>
        <fullName evidence="1">Uncharacterized protein</fullName>
    </submittedName>
</protein>
<name>A0AAE0KG91_9PEZI</name>
<evidence type="ECO:0000313" key="1">
    <source>
        <dbReference type="EMBL" id="KAK3376248.1"/>
    </source>
</evidence>
<gene>
    <name evidence="1" type="ORF">B0T24DRAFT_699559</name>
</gene>
<reference evidence="1" key="2">
    <citation type="submission" date="2023-06" db="EMBL/GenBank/DDBJ databases">
        <authorList>
            <consortium name="Lawrence Berkeley National Laboratory"/>
            <person name="Haridas S."/>
            <person name="Hensen N."/>
            <person name="Bonometti L."/>
            <person name="Westerberg I."/>
            <person name="Brannstrom I.O."/>
            <person name="Guillou S."/>
            <person name="Cros-Aarteil S."/>
            <person name="Calhoun S."/>
            <person name="Kuo A."/>
            <person name="Mondo S."/>
            <person name="Pangilinan J."/>
            <person name="Riley R."/>
            <person name="Labutti K."/>
            <person name="Andreopoulos B."/>
            <person name="Lipzen A."/>
            <person name="Chen C."/>
            <person name="Yanf M."/>
            <person name="Daum C."/>
            <person name="Ng V."/>
            <person name="Clum A."/>
            <person name="Steindorff A."/>
            <person name="Ohm R."/>
            <person name="Martin F."/>
            <person name="Silar P."/>
            <person name="Natvig D."/>
            <person name="Lalanne C."/>
            <person name="Gautier V."/>
            <person name="Ament-Velasquez S.L."/>
            <person name="Kruys A."/>
            <person name="Hutchinson M.I."/>
            <person name="Powell A.J."/>
            <person name="Barry K."/>
            <person name="Miller A.N."/>
            <person name="Grigoriev I.V."/>
            <person name="Debuchy R."/>
            <person name="Gladieux P."/>
            <person name="Thoren M.H."/>
            <person name="Johannesson H."/>
        </authorList>
    </citation>
    <scope>NUCLEOTIDE SEQUENCE</scope>
    <source>
        <strain evidence="1">CBS 958.72</strain>
    </source>
</reference>
<accession>A0AAE0KG91</accession>
<dbReference type="EMBL" id="JAULSN010000003">
    <property type="protein sequence ID" value="KAK3376248.1"/>
    <property type="molecule type" value="Genomic_DNA"/>
</dbReference>
<keyword evidence="2" id="KW-1185">Reference proteome</keyword>
<dbReference type="AlphaFoldDB" id="A0AAE0KG91"/>
<reference evidence="1" key="1">
    <citation type="journal article" date="2023" name="Mol. Phylogenet. Evol.">
        <title>Genome-scale phylogeny and comparative genomics of the fungal order Sordariales.</title>
        <authorList>
            <person name="Hensen N."/>
            <person name="Bonometti L."/>
            <person name="Westerberg I."/>
            <person name="Brannstrom I.O."/>
            <person name="Guillou S."/>
            <person name="Cros-Aarteil S."/>
            <person name="Calhoun S."/>
            <person name="Haridas S."/>
            <person name="Kuo A."/>
            <person name="Mondo S."/>
            <person name="Pangilinan J."/>
            <person name="Riley R."/>
            <person name="LaButti K."/>
            <person name="Andreopoulos B."/>
            <person name="Lipzen A."/>
            <person name="Chen C."/>
            <person name="Yan M."/>
            <person name="Daum C."/>
            <person name="Ng V."/>
            <person name="Clum A."/>
            <person name="Steindorff A."/>
            <person name="Ohm R.A."/>
            <person name="Martin F."/>
            <person name="Silar P."/>
            <person name="Natvig D.O."/>
            <person name="Lalanne C."/>
            <person name="Gautier V."/>
            <person name="Ament-Velasquez S.L."/>
            <person name="Kruys A."/>
            <person name="Hutchinson M.I."/>
            <person name="Powell A.J."/>
            <person name="Barry K."/>
            <person name="Miller A.N."/>
            <person name="Grigoriev I.V."/>
            <person name="Debuchy R."/>
            <person name="Gladieux P."/>
            <person name="Hiltunen Thoren M."/>
            <person name="Johannesson H."/>
        </authorList>
    </citation>
    <scope>NUCLEOTIDE SEQUENCE</scope>
    <source>
        <strain evidence="1">CBS 958.72</strain>
    </source>
</reference>
<evidence type="ECO:0000313" key="2">
    <source>
        <dbReference type="Proteomes" id="UP001287356"/>
    </source>
</evidence>
<comment type="caution">
    <text evidence="1">The sequence shown here is derived from an EMBL/GenBank/DDBJ whole genome shotgun (WGS) entry which is preliminary data.</text>
</comment>
<proteinExistence type="predicted"/>
<organism evidence="1 2">
    <name type="scientific">Lasiosphaeria ovina</name>
    <dbReference type="NCBI Taxonomy" id="92902"/>
    <lineage>
        <taxon>Eukaryota</taxon>
        <taxon>Fungi</taxon>
        <taxon>Dikarya</taxon>
        <taxon>Ascomycota</taxon>
        <taxon>Pezizomycotina</taxon>
        <taxon>Sordariomycetes</taxon>
        <taxon>Sordariomycetidae</taxon>
        <taxon>Sordariales</taxon>
        <taxon>Lasiosphaeriaceae</taxon>
        <taxon>Lasiosphaeria</taxon>
    </lineage>
</organism>